<organism evidence="2 3">
    <name type="scientific">Candidatus Clostridium eludens</name>
    <dbReference type="NCBI Taxonomy" id="3381663"/>
    <lineage>
        <taxon>Bacteria</taxon>
        <taxon>Bacillati</taxon>
        <taxon>Bacillota</taxon>
        <taxon>Clostridia</taxon>
        <taxon>Eubacteriales</taxon>
        <taxon>Clostridiaceae</taxon>
        <taxon>Clostridium</taxon>
    </lineage>
</organism>
<sequence length="168" mass="17933">MKMSKTKKRPIALTLVISLILSLMMSTLVFADVTPGPNGEYCTITYISGVGNAWNSTPSNPMYGGKAVTGTDILGNTGGLPVTIEFSANCTDYLFAVLQVDSQGHTINGGTEYVSPTFRTNTVSPGSLTVQLPSSWFIKGDYYKVFSYGAFPGISQCPMSSAFVEIVN</sequence>
<dbReference type="Proteomes" id="UP001623660">
    <property type="component" value="Unassembled WGS sequence"/>
</dbReference>
<dbReference type="RefSeq" id="WP_406793122.1">
    <property type="nucleotide sequence ID" value="NZ_JBJHZX010000024.1"/>
</dbReference>
<proteinExistence type="predicted"/>
<feature type="chain" id="PRO_5045892095" evidence="1">
    <location>
        <begin position="32"/>
        <end position="168"/>
    </location>
</feature>
<comment type="caution">
    <text evidence="2">The sequence shown here is derived from an EMBL/GenBank/DDBJ whole genome shotgun (WGS) entry which is preliminary data.</text>
</comment>
<feature type="signal peptide" evidence="1">
    <location>
        <begin position="1"/>
        <end position="31"/>
    </location>
</feature>
<protein>
    <submittedName>
        <fullName evidence="2">Uncharacterized protein</fullName>
    </submittedName>
</protein>
<evidence type="ECO:0000256" key="1">
    <source>
        <dbReference type="SAM" id="SignalP"/>
    </source>
</evidence>
<accession>A0ABW8SPA6</accession>
<evidence type="ECO:0000313" key="3">
    <source>
        <dbReference type="Proteomes" id="UP001623660"/>
    </source>
</evidence>
<keyword evidence="1" id="KW-0732">Signal</keyword>
<keyword evidence="3" id="KW-1185">Reference proteome</keyword>
<gene>
    <name evidence="2" type="ORF">ACJDU8_15835</name>
</gene>
<name>A0ABW8SPA6_9CLOT</name>
<dbReference type="EMBL" id="JBJHZX010000024">
    <property type="protein sequence ID" value="MFL0197018.1"/>
    <property type="molecule type" value="Genomic_DNA"/>
</dbReference>
<reference evidence="2 3" key="1">
    <citation type="submission" date="2024-11" db="EMBL/GenBank/DDBJ databases">
        <authorList>
            <person name="Heng Y.C."/>
            <person name="Lim A.C.H."/>
            <person name="Lee J.K.Y."/>
            <person name="Kittelmann S."/>
        </authorList>
    </citation>
    <scope>NUCLEOTIDE SEQUENCE [LARGE SCALE GENOMIC DNA]</scope>
    <source>
        <strain evidence="2 3">WILCCON 0269</strain>
    </source>
</reference>
<evidence type="ECO:0000313" key="2">
    <source>
        <dbReference type="EMBL" id="MFL0197018.1"/>
    </source>
</evidence>